<keyword evidence="3" id="KW-1185">Reference proteome</keyword>
<comment type="caution">
    <text evidence="2">The sequence shown here is derived from an EMBL/GenBank/DDBJ whole genome shotgun (WGS) entry which is preliminary data.</text>
</comment>
<feature type="compositionally biased region" description="Basic and acidic residues" evidence="1">
    <location>
        <begin position="19"/>
        <end position="43"/>
    </location>
</feature>
<name>A0A5C5X6N7_9PLAN</name>
<evidence type="ECO:0000313" key="3">
    <source>
        <dbReference type="Proteomes" id="UP000317243"/>
    </source>
</evidence>
<sequence length="58" mass="6526">MSGEGEESWGEKGLTQNVNEDRKFPEKQTSRQDRLKFSEDQCEGKAGSGFESPNLKFA</sequence>
<gene>
    <name evidence="2" type="ORF">KOR42_18120</name>
</gene>
<evidence type="ECO:0000313" key="2">
    <source>
        <dbReference type="EMBL" id="TWT58438.1"/>
    </source>
</evidence>
<evidence type="ECO:0000256" key="1">
    <source>
        <dbReference type="SAM" id="MobiDB-lite"/>
    </source>
</evidence>
<reference evidence="2 3" key="1">
    <citation type="submission" date="2019-02" db="EMBL/GenBank/DDBJ databases">
        <title>Deep-cultivation of Planctomycetes and their phenomic and genomic characterization uncovers novel biology.</title>
        <authorList>
            <person name="Wiegand S."/>
            <person name="Jogler M."/>
            <person name="Boedeker C."/>
            <person name="Pinto D."/>
            <person name="Vollmers J."/>
            <person name="Rivas-Marin E."/>
            <person name="Kohn T."/>
            <person name="Peeters S.H."/>
            <person name="Heuer A."/>
            <person name="Rast P."/>
            <person name="Oberbeckmann S."/>
            <person name="Bunk B."/>
            <person name="Jeske O."/>
            <person name="Meyerdierks A."/>
            <person name="Storesund J.E."/>
            <person name="Kallscheuer N."/>
            <person name="Luecker S."/>
            <person name="Lage O.M."/>
            <person name="Pohl T."/>
            <person name="Merkel B.J."/>
            <person name="Hornburger P."/>
            <person name="Mueller R.-W."/>
            <person name="Bruemmer F."/>
            <person name="Labrenz M."/>
            <person name="Spormann A.M."/>
            <person name="Op Den Camp H."/>
            <person name="Overmann J."/>
            <person name="Amann R."/>
            <person name="Jetten M.S.M."/>
            <person name="Mascher T."/>
            <person name="Medema M.H."/>
            <person name="Devos D.P."/>
            <person name="Kaster A.-K."/>
            <person name="Ovreas L."/>
            <person name="Rohde M."/>
            <person name="Galperin M.Y."/>
            <person name="Jogler C."/>
        </authorList>
    </citation>
    <scope>NUCLEOTIDE SEQUENCE [LARGE SCALE GENOMIC DNA]</scope>
    <source>
        <strain evidence="2 3">KOR42</strain>
    </source>
</reference>
<proteinExistence type="predicted"/>
<dbReference type="AlphaFoldDB" id="A0A5C5X6N7"/>
<protein>
    <submittedName>
        <fullName evidence="2">Uncharacterized protein</fullName>
    </submittedName>
</protein>
<dbReference type="Proteomes" id="UP000317243">
    <property type="component" value="Unassembled WGS sequence"/>
</dbReference>
<organism evidence="2 3">
    <name type="scientific">Thalassoglobus neptunius</name>
    <dbReference type="NCBI Taxonomy" id="1938619"/>
    <lineage>
        <taxon>Bacteria</taxon>
        <taxon>Pseudomonadati</taxon>
        <taxon>Planctomycetota</taxon>
        <taxon>Planctomycetia</taxon>
        <taxon>Planctomycetales</taxon>
        <taxon>Planctomycetaceae</taxon>
        <taxon>Thalassoglobus</taxon>
    </lineage>
</organism>
<dbReference type="EMBL" id="SIHI01000001">
    <property type="protein sequence ID" value="TWT58438.1"/>
    <property type="molecule type" value="Genomic_DNA"/>
</dbReference>
<feature type="region of interest" description="Disordered" evidence="1">
    <location>
        <begin position="1"/>
        <end position="58"/>
    </location>
</feature>
<accession>A0A5C5X6N7</accession>